<feature type="compositionally biased region" description="Basic residues" evidence="1">
    <location>
        <begin position="484"/>
        <end position="519"/>
    </location>
</feature>
<feature type="compositionally biased region" description="Basic residues" evidence="1">
    <location>
        <begin position="317"/>
        <end position="332"/>
    </location>
</feature>
<accession>A0A428X6I6</accession>
<feature type="compositionally biased region" description="Low complexity" evidence="1">
    <location>
        <begin position="447"/>
        <end position="463"/>
    </location>
</feature>
<feature type="compositionally biased region" description="Basic residues" evidence="1">
    <location>
        <begin position="227"/>
        <end position="243"/>
    </location>
</feature>
<dbReference type="EMBL" id="QHHU01000001">
    <property type="protein sequence ID" value="RSM50933.1"/>
    <property type="molecule type" value="Genomic_DNA"/>
</dbReference>
<feature type="compositionally biased region" description="Basic residues" evidence="1">
    <location>
        <begin position="392"/>
        <end position="407"/>
    </location>
</feature>
<feature type="region of interest" description="Disordered" evidence="1">
    <location>
        <begin position="131"/>
        <end position="636"/>
    </location>
</feature>
<feature type="compositionally biased region" description="Basic residues" evidence="1">
    <location>
        <begin position="176"/>
        <end position="193"/>
    </location>
</feature>
<feature type="compositionally biased region" description="Basic residues" evidence="1">
    <location>
        <begin position="344"/>
        <end position="367"/>
    </location>
</feature>
<keyword evidence="3" id="KW-1185">Reference proteome</keyword>
<dbReference type="OrthoDB" id="7376058at2"/>
<name>A0A428X6I6_AMYBA</name>
<feature type="compositionally biased region" description="Gly residues" evidence="1">
    <location>
        <begin position="269"/>
        <end position="280"/>
    </location>
</feature>
<feature type="region of interest" description="Disordered" evidence="1">
    <location>
        <begin position="67"/>
        <end position="118"/>
    </location>
</feature>
<feature type="compositionally biased region" description="Low complexity" evidence="1">
    <location>
        <begin position="597"/>
        <end position="606"/>
    </location>
</feature>
<comment type="caution">
    <text evidence="2">The sequence shown here is derived from an EMBL/GenBank/DDBJ whole genome shotgun (WGS) entry which is preliminary data.</text>
</comment>
<protein>
    <recommendedName>
        <fullName evidence="4">Molybdopterin oxidoreductase</fullName>
    </recommendedName>
</protein>
<dbReference type="AlphaFoldDB" id="A0A428X6I6"/>
<evidence type="ECO:0000256" key="1">
    <source>
        <dbReference type="SAM" id="MobiDB-lite"/>
    </source>
</evidence>
<feature type="compositionally biased region" description="Low complexity" evidence="1">
    <location>
        <begin position="80"/>
        <end position="93"/>
    </location>
</feature>
<feature type="compositionally biased region" description="Basic residues" evidence="1">
    <location>
        <begin position="286"/>
        <end position="303"/>
    </location>
</feature>
<feature type="compositionally biased region" description="Basic and acidic residues" evidence="1">
    <location>
        <begin position="156"/>
        <end position="172"/>
    </location>
</feature>
<organism evidence="2 3">
    <name type="scientific">Amycolatopsis balhimycina DSM 5908</name>
    <dbReference type="NCBI Taxonomy" id="1081091"/>
    <lineage>
        <taxon>Bacteria</taxon>
        <taxon>Bacillati</taxon>
        <taxon>Actinomycetota</taxon>
        <taxon>Actinomycetes</taxon>
        <taxon>Pseudonocardiales</taxon>
        <taxon>Pseudonocardiaceae</taxon>
        <taxon>Amycolatopsis</taxon>
    </lineage>
</organism>
<evidence type="ECO:0000313" key="3">
    <source>
        <dbReference type="Proteomes" id="UP000286716"/>
    </source>
</evidence>
<feature type="compositionally biased region" description="Gly residues" evidence="1">
    <location>
        <begin position="245"/>
        <end position="257"/>
    </location>
</feature>
<reference evidence="2 3" key="1">
    <citation type="submission" date="2018-05" db="EMBL/GenBank/DDBJ databases">
        <title>Evolution of GPA BGCs.</title>
        <authorList>
            <person name="Waglechner N."/>
            <person name="Wright G.D."/>
        </authorList>
    </citation>
    <scope>NUCLEOTIDE SEQUENCE [LARGE SCALE GENOMIC DNA]</scope>
    <source>
        <strain evidence="2 3">DSM 5908</strain>
    </source>
</reference>
<dbReference type="Proteomes" id="UP000286716">
    <property type="component" value="Unassembled WGS sequence"/>
</dbReference>
<feature type="region of interest" description="Disordered" evidence="1">
    <location>
        <begin position="1"/>
        <end position="32"/>
    </location>
</feature>
<evidence type="ECO:0000313" key="2">
    <source>
        <dbReference type="EMBL" id="RSM50933.1"/>
    </source>
</evidence>
<evidence type="ECO:0008006" key="4">
    <source>
        <dbReference type="Google" id="ProtNLM"/>
    </source>
</evidence>
<sequence length="799" mass="85032">MPVLLASVRDPGGGRRPSCGAHPVGGLPHEPGRAVRERLACRGTARPPRTDHGAAGAVAPGCPAAAGILGRRTGPHRGRGAAQSAAARPGQRGVLRRRRSDQREGLPARQVRPGGVADGVDRLQRAVLHVLGGRSRQQGVRDRSRHAVPGAGHRQGRGDPARGEQPGRDHATGHAVVRRGARGRRPPHRRRSAGHADRPRFRTAPATGAGHRSRAGQRAAAPGHPGGLRRRGVRRGAHRRLRRGPQGGAGVLAGPGGAHHRGADRRDAGGGAVAGRGVLGDGADRPRRRAAQQRHRHRARVRQPRTGPRSARPSALRVRHGHRSGQRPRWPRARAEGRPAARVPRPRRPGRARPRGRGVGCRPRRTAPARSLGVRDARPARRGRAGAAGHGVQHRRVRTAQRPRRRSPGGTGLSRRVRLLPVRDRGTRRRGAADRAVGRGGRHGHQLRGPGAAAASRVAATGRSVDRSGDPACPRRPARPWPVLRRRSTHGLRRAAPGQRRRSRGLRRHHLRAHRRRTGRLLAVPGAGPSGDASAVHRAVRDTGRPGPLPPGRAPGAGGSARQGVPLPADHRPVDQALPVGHANPAGARADGDRTGPLRGAAPGHRAPARRHPERAGAAAHPPRLGGVPGADHRKHPAGHRFRAVPLGGCQRTDQPRARPALTNAGVQGLRGLGVPNRLRGARQVQTTPRFLQGVYAFEGQGLEKPFLLDPALTYVVPLGNTAQPLYFRGGNSTGELVCVVLMRDGQPMRYFPIGARESTHVALRVVEDLLSDTRVELQVAAPEGLSGTLVVDFGMVEI</sequence>
<feature type="compositionally biased region" description="Basic and acidic residues" evidence="1">
    <location>
        <begin position="421"/>
        <end position="437"/>
    </location>
</feature>
<gene>
    <name evidence="2" type="ORF">DMA12_01375</name>
</gene>
<proteinExistence type="predicted"/>